<evidence type="ECO:0000256" key="5">
    <source>
        <dbReference type="ARBA" id="ARBA00022989"/>
    </source>
</evidence>
<organism evidence="9 10">
    <name type="scientific">Fluctibacter corallii</name>
    <dbReference type="NCBI Taxonomy" id="2984329"/>
    <lineage>
        <taxon>Bacteria</taxon>
        <taxon>Pseudomonadati</taxon>
        <taxon>Pseudomonadota</taxon>
        <taxon>Gammaproteobacteria</taxon>
        <taxon>Alteromonadales</taxon>
        <taxon>Alteromonadaceae</taxon>
        <taxon>Fluctibacter</taxon>
    </lineage>
</organism>
<dbReference type="Pfam" id="PF07690">
    <property type="entry name" value="MFS_1"/>
    <property type="match status" value="1"/>
</dbReference>
<dbReference type="InterPro" id="IPR005829">
    <property type="entry name" value="Sugar_transporter_CS"/>
</dbReference>
<evidence type="ECO:0000256" key="6">
    <source>
        <dbReference type="ARBA" id="ARBA00023136"/>
    </source>
</evidence>
<feature type="transmembrane region" description="Helical" evidence="7">
    <location>
        <begin position="161"/>
        <end position="181"/>
    </location>
</feature>
<reference evidence="9 10" key="1">
    <citation type="submission" date="2022-10" db="EMBL/GenBank/DDBJ databases">
        <title>Aestuariibacter sp. AA17 isolated from Montipora capitata coral fragment.</title>
        <authorList>
            <person name="Emsley S.A."/>
            <person name="Pfannmuller K.M."/>
            <person name="Loughran R.M."/>
            <person name="Shlafstein M."/>
            <person name="Papke E."/>
            <person name="Saw J.H."/>
            <person name="Ushijima B."/>
            <person name="Videau P."/>
        </authorList>
    </citation>
    <scope>NUCLEOTIDE SEQUENCE [LARGE SCALE GENOMIC DNA]</scope>
    <source>
        <strain evidence="9 10">AA17</strain>
    </source>
</reference>
<dbReference type="RefSeq" id="WP_263713547.1">
    <property type="nucleotide sequence ID" value="NZ_JAOWKX010000009.1"/>
</dbReference>
<dbReference type="Gene3D" id="3.30.70.100">
    <property type="match status" value="1"/>
</dbReference>
<dbReference type="CDD" id="cd17472">
    <property type="entry name" value="MFS_YajR_like"/>
    <property type="match status" value="1"/>
</dbReference>
<evidence type="ECO:0000256" key="3">
    <source>
        <dbReference type="ARBA" id="ARBA00022475"/>
    </source>
</evidence>
<feature type="transmembrane region" description="Helical" evidence="7">
    <location>
        <begin position="273"/>
        <end position="290"/>
    </location>
</feature>
<keyword evidence="4 7" id="KW-0812">Transmembrane</keyword>
<evidence type="ECO:0000256" key="4">
    <source>
        <dbReference type="ARBA" id="ARBA00022692"/>
    </source>
</evidence>
<feature type="transmembrane region" description="Helical" evidence="7">
    <location>
        <begin position="12"/>
        <end position="34"/>
    </location>
</feature>
<evidence type="ECO:0000256" key="2">
    <source>
        <dbReference type="ARBA" id="ARBA00022448"/>
    </source>
</evidence>
<keyword evidence="10" id="KW-1185">Reference proteome</keyword>
<gene>
    <name evidence="9" type="ORF">OE749_16330</name>
</gene>
<dbReference type="InterPro" id="IPR036259">
    <property type="entry name" value="MFS_trans_sf"/>
</dbReference>
<dbReference type="InterPro" id="IPR050171">
    <property type="entry name" value="MFS_Transporters"/>
</dbReference>
<dbReference type="PANTHER" id="PTHR23517">
    <property type="entry name" value="RESISTANCE PROTEIN MDTM, PUTATIVE-RELATED-RELATED"/>
    <property type="match status" value="1"/>
</dbReference>
<dbReference type="SUPFAM" id="SSF103473">
    <property type="entry name" value="MFS general substrate transporter"/>
    <property type="match status" value="1"/>
</dbReference>
<evidence type="ECO:0000259" key="8">
    <source>
        <dbReference type="PROSITE" id="PS50850"/>
    </source>
</evidence>
<proteinExistence type="predicted"/>
<feature type="transmembrane region" description="Helical" evidence="7">
    <location>
        <begin position="212"/>
        <end position="233"/>
    </location>
</feature>
<evidence type="ECO:0000256" key="7">
    <source>
        <dbReference type="SAM" id="Phobius"/>
    </source>
</evidence>
<dbReference type="Gene3D" id="1.20.1250.20">
    <property type="entry name" value="MFS general substrate transporter like domains"/>
    <property type="match status" value="1"/>
</dbReference>
<comment type="caution">
    <text evidence="9">The sequence shown here is derived from an EMBL/GenBank/DDBJ whole genome shotgun (WGS) entry which is preliminary data.</text>
</comment>
<feature type="transmembrane region" description="Helical" evidence="7">
    <location>
        <begin position="131"/>
        <end position="149"/>
    </location>
</feature>
<dbReference type="InterPro" id="IPR011701">
    <property type="entry name" value="MFS"/>
</dbReference>
<name>A0ABT3ACF4_9ALTE</name>
<feature type="transmembrane region" description="Helical" evidence="7">
    <location>
        <begin position="361"/>
        <end position="379"/>
    </location>
</feature>
<accession>A0ABT3ACF4</accession>
<evidence type="ECO:0000256" key="1">
    <source>
        <dbReference type="ARBA" id="ARBA00004651"/>
    </source>
</evidence>
<feature type="domain" description="Major facilitator superfamily (MFS) profile" evidence="8">
    <location>
        <begin position="8"/>
        <end position="384"/>
    </location>
</feature>
<dbReference type="PROSITE" id="PS00216">
    <property type="entry name" value="SUGAR_TRANSPORT_1"/>
    <property type="match status" value="1"/>
</dbReference>
<keyword evidence="3" id="KW-1003">Cell membrane</keyword>
<evidence type="ECO:0000313" key="9">
    <source>
        <dbReference type="EMBL" id="MCV2886262.1"/>
    </source>
</evidence>
<keyword evidence="5 7" id="KW-1133">Transmembrane helix</keyword>
<sequence length="448" mass="48082">MNRTEIRAAISLASVYVLRMLGLFMVMPVMALLAQDFKDYSPLLVGLAIGGYGLTQALLQIPMGMLSDRIGRKPVILLGLAFFAIGSGIAASADSLLWVVIGRMLQGTGAIAGAVMALAGDVSRDSERSKVMAIIGIAIGFSFYVSLLIGPPLANSYGLEGIFTVTAFLAMAAMPLIWWVVPNATNKAPSGDTLPVLEDIKRLFFDQNLMRLNMSVCVLHMLITILFMQLPALLSAHDYTMASQWQVYLPVLLLSIVTMAGLMSMARRGKEKGVLLSAVLLLSIAFLGLGILSQQFLLVMLFSIVFFTGFNYLEANFPAMVSGIAPAGKKGSAMGVYASFQFLGAFIGGAMAGVVTQYASVEVLFVATAFICLLWALWLKGLQTHSAAKRFSLPIELASFDANVLSEQLGALKGVQDITVISEERVAYLKVNGNEFDMGKAQQIVSTN</sequence>
<feature type="transmembrane region" description="Helical" evidence="7">
    <location>
        <begin position="74"/>
        <end position="91"/>
    </location>
</feature>
<dbReference type="Proteomes" id="UP001652504">
    <property type="component" value="Unassembled WGS sequence"/>
</dbReference>
<feature type="transmembrane region" description="Helical" evidence="7">
    <location>
        <begin position="296"/>
        <end position="313"/>
    </location>
</feature>
<dbReference type="InterPro" id="IPR020846">
    <property type="entry name" value="MFS_dom"/>
</dbReference>
<comment type="subcellular location">
    <subcellularLocation>
        <location evidence="1">Cell membrane</location>
        <topology evidence="1">Multi-pass membrane protein</topology>
    </subcellularLocation>
</comment>
<feature type="transmembrane region" description="Helical" evidence="7">
    <location>
        <begin position="334"/>
        <end position="355"/>
    </location>
</feature>
<feature type="transmembrane region" description="Helical" evidence="7">
    <location>
        <begin position="40"/>
        <end position="62"/>
    </location>
</feature>
<dbReference type="PROSITE" id="PS50850">
    <property type="entry name" value="MFS"/>
    <property type="match status" value="1"/>
</dbReference>
<feature type="transmembrane region" description="Helical" evidence="7">
    <location>
        <begin position="245"/>
        <end position="266"/>
    </location>
</feature>
<evidence type="ECO:0000313" key="10">
    <source>
        <dbReference type="Proteomes" id="UP001652504"/>
    </source>
</evidence>
<dbReference type="PANTHER" id="PTHR23517:SF2">
    <property type="entry name" value="MULTIDRUG RESISTANCE PROTEIN MDTH"/>
    <property type="match status" value="1"/>
</dbReference>
<keyword evidence="2" id="KW-0813">Transport</keyword>
<feature type="transmembrane region" description="Helical" evidence="7">
    <location>
        <begin position="97"/>
        <end position="119"/>
    </location>
</feature>
<protein>
    <submittedName>
        <fullName evidence="9">MFS transporter</fullName>
    </submittedName>
</protein>
<keyword evidence="6 7" id="KW-0472">Membrane</keyword>
<dbReference type="EMBL" id="JAOWKX010000009">
    <property type="protein sequence ID" value="MCV2886262.1"/>
    <property type="molecule type" value="Genomic_DNA"/>
</dbReference>